<organism evidence="1 2">
    <name type="scientific">Petralouisia muris</name>
    <dbReference type="NCBI Taxonomy" id="3032872"/>
    <lineage>
        <taxon>Bacteria</taxon>
        <taxon>Bacillati</taxon>
        <taxon>Bacillota</taxon>
        <taxon>Clostridia</taxon>
        <taxon>Lachnospirales</taxon>
        <taxon>Lachnospiraceae</taxon>
        <taxon>Petralouisia</taxon>
    </lineage>
</organism>
<name>A0AC61RU19_9FIRM</name>
<accession>A0AC61RU19</accession>
<dbReference type="Proteomes" id="UP000304953">
    <property type="component" value="Unassembled WGS sequence"/>
</dbReference>
<protein>
    <submittedName>
        <fullName evidence="1">Uncharacterized protein</fullName>
    </submittedName>
</protein>
<sequence>MGKKAITIFTAKTARELLKGGFTLIDIKPDKNDPDGKRSVFIFRNDENLLEKIKEYKEK</sequence>
<gene>
    <name evidence="1" type="ORF">E5329_17145</name>
</gene>
<reference evidence="1" key="1">
    <citation type="submission" date="2019-04" db="EMBL/GenBank/DDBJ databases">
        <title>Microbes associate with the intestines of laboratory mice.</title>
        <authorList>
            <person name="Navarre W."/>
            <person name="Wong E."/>
            <person name="Huang K."/>
            <person name="Tropini C."/>
            <person name="Ng K."/>
            <person name="Yu B."/>
        </authorList>
    </citation>
    <scope>NUCLEOTIDE SEQUENCE</scope>
    <source>
        <strain evidence="1">NM01_1-7b</strain>
    </source>
</reference>
<proteinExistence type="predicted"/>
<keyword evidence="2" id="KW-1185">Reference proteome</keyword>
<evidence type="ECO:0000313" key="1">
    <source>
        <dbReference type="EMBL" id="TGY95020.1"/>
    </source>
</evidence>
<dbReference type="EMBL" id="SRYA01000037">
    <property type="protein sequence ID" value="TGY95020.1"/>
    <property type="molecule type" value="Genomic_DNA"/>
</dbReference>
<comment type="caution">
    <text evidence="1">The sequence shown here is derived from an EMBL/GenBank/DDBJ whole genome shotgun (WGS) entry which is preliminary data.</text>
</comment>
<evidence type="ECO:0000313" key="2">
    <source>
        <dbReference type="Proteomes" id="UP000304953"/>
    </source>
</evidence>